<dbReference type="InterPro" id="IPR050764">
    <property type="entry name" value="CbbQ/NirQ/NorQ/GpvN"/>
</dbReference>
<dbReference type="CDD" id="cd00009">
    <property type="entry name" value="AAA"/>
    <property type="match status" value="1"/>
</dbReference>
<sequence>MARTVNGKQLKYTGNKQPKPGEQDPNTGQLLYPYLPSKKLVEAVNMAIALERPLLLKGEPGCGKTKLARAVAYELDLPYEAWYIKSTSRARDGLYTYDAVGRLRDAQLAASGMDDEAALKAKNSDAYVEWGPLGRAFLNEKPTVVLIDEIDKADIDFPNDLLLEFDEKRFEVGEVKQSSPIKRIQAKQTPIVFITSNDEKDLPDAFLRRCLFHYVKFPERQQLIEIVQAHFPASPLDLVDAIIDRFVELREEMRRDKGEAGKKVSTSELMDWVRILSHYDSDEILGKLKTELLYPGVLLKSWDDYRRYGEQIQSGSSGGET</sequence>
<proteinExistence type="predicted"/>
<dbReference type="Gene3D" id="3.40.50.300">
    <property type="entry name" value="P-loop containing nucleotide triphosphate hydrolases"/>
    <property type="match status" value="1"/>
</dbReference>
<dbReference type="PANTHER" id="PTHR42759:SF6">
    <property type="entry name" value="REGULATORY PROTEIN-RELATED"/>
    <property type="match status" value="1"/>
</dbReference>
<name>A0AAP5M5Z5_9CYAN</name>
<dbReference type="InterPro" id="IPR027417">
    <property type="entry name" value="P-loop_NTPase"/>
</dbReference>
<accession>A0AAP5M5Z5</accession>
<comment type="caution">
    <text evidence="3">The sequence shown here is derived from an EMBL/GenBank/DDBJ whole genome shotgun (WGS) entry which is preliminary data.</text>
</comment>
<dbReference type="SMART" id="SM00382">
    <property type="entry name" value="AAA"/>
    <property type="match status" value="1"/>
</dbReference>
<dbReference type="GO" id="GO:0005524">
    <property type="term" value="F:ATP binding"/>
    <property type="evidence" value="ECO:0007669"/>
    <property type="project" value="InterPro"/>
</dbReference>
<reference evidence="4" key="1">
    <citation type="journal article" date="2021" name="Science">
        <title>Hunting the eagle killer: A cyanobacterial neurotoxin causes vacuolar myelinopathy.</title>
        <authorList>
            <person name="Breinlinger S."/>
            <person name="Phillips T.J."/>
            <person name="Haram B.N."/>
            <person name="Mares J."/>
            <person name="Martinez Yerena J.A."/>
            <person name="Hrouzek P."/>
            <person name="Sobotka R."/>
            <person name="Henderson W.M."/>
            <person name="Schmieder P."/>
            <person name="Williams S.M."/>
            <person name="Lauderdale J.D."/>
            <person name="Wilde H.D."/>
            <person name="Gerrin W."/>
            <person name="Kust A."/>
            <person name="Washington J.W."/>
            <person name="Wagner C."/>
            <person name="Geier B."/>
            <person name="Liebeke M."/>
            <person name="Enke H."/>
            <person name="Niedermeyer T.H.J."/>
            <person name="Wilde S.B."/>
        </authorList>
    </citation>
    <scope>NUCLEOTIDE SEQUENCE [LARGE SCALE GENOMIC DNA]</scope>
    <source>
        <strain evidence="4">Thurmond2011</strain>
    </source>
</reference>
<dbReference type="SUPFAM" id="SSF52540">
    <property type="entry name" value="P-loop containing nucleoside triphosphate hydrolases"/>
    <property type="match status" value="1"/>
</dbReference>
<evidence type="ECO:0000313" key="4">
    <source>
        <dbReference type="Proteomes" id="UP000667802"/>
    </source>
</evidence>
<dbReference type="Proteomes" id="UP000667802">
    <property type="component" value="Unassembled WGS sequence"/>
</dbReference>
<organism evidence="3 4">
    <name type="scientific">Aetokthonos hydrillicola Thurmond2011</name>
    <dbReference type="NCBI Taxonomy" id="2712845"/>
    <lineage>
        <taxon>Bacteria</taxon>
        <taxon>Bacillati</taxon>
        <taxon>Cyanobacteriota</taxon>
        <taxon>Cyanophyceae</taxon>
        <taxon>Nostocales</taxon>
        <taxon>Hapalosiphonaceae</taxon>
        <taxon>Aetokthonos</taxon>
    </lineage>
</organism>
<evidence type="ECO:0000256" key="1">
    <source>
        <dbReference type="SAM" id="MobiDB-lite"/>
    </source>
</evidence>
<dbReference type="AlphaFoldDB" id="A0AAP5M5Z5"/>
<dbReference type="InterPro" id="IPR003593">
    <property type="entry name" value="AAA+_ATPase"/>
</dbReference>
<dbReference type="GO" id="GO:0016887">
    <property type="term" value="F:ATP hydrolysis activity"/>
    <property type="evidence" value="ECO:0007669"/>
    <property type="project" value="InterPro"/>
</dbReference>
<gene>
    <name evidence="3" type="ORF">G7B40_003405</name>
</gene>
<feature type="domain" description="AAA+ ATPase" evidence="2">
    <location>
        <begin position="50"/>
        <end position="218"/>
    </location>
</feature>
<dbReference type="Pfam" id="PF07728">
    <property type="entry name" value="AAA_5"/>
    <property type="match status" value="1"/>
</dbReference>
<evidence type="ECO:0000313" key="3">
    <source>
        <dbReference type="EMBL" id="MDR9893630.1"/>
    </source>
</evidence>
<dbReference type="EMBL" id="JAALHA020000001">
    <property type="protein sequence ID" value="MDR9893630.1"/>
    <property type="molecule type" value="Genomic_DNA"/>
</dbReference>
<dbReference type="RefSeq" id="WP_208339816.1">
    <property type="nucleotide sequence ID" value="NZ_CAWQFN010000570.1"/>
</dbReference>
<evidence type="ECO:0000259" key="2">
    <source>
        <dbReference type="SMART" id="SM00382"/>
    </source>
</evidence>
<protein>
    <submittedName>
        <fullName evidence="3">MoxR family ATPase</fullName>
    </submittedName>
</protein>
<dbReference type="InterPro" id="IPR011704">
    <property type="entry name" value="ATPase_dyneun-rel_AAA"/>
</dbReference>
<dbReference type="PANTHER" id="PTHR42759">
    <property type="entry name" value="MOXR FAMILY PROTEIN"/>
    <property type="match status" value="1"/>
</dbReference>
<keyword evidence="4" id="KW-1185">Reference proteome</keyword>
<feature type="region of interest" description="Disordered" evidence="1">
    <location>
        <begin position="1"/>
        <end position="28"/>
    </location>
</feature>